<dbReference type="Proteomes" id="UP000526408">
    <property type="component" value="Unassembled WGS sequence"/>
</dbReference>
<comment type="caution">
    <text evidence="2">The sequence shown here is derived from an EMBL/GenBank/DDBJ whole genome shotgun (WGS) entry which is preliminary data.</text>
</comment>
<dbReference type="InterPro" id="IPR032609">
    <property type="entry name" value="DUF4893"/>
</dbReference>
<dbReference type="AlphaFoldDB" id="A0A7X6JZ80"/>
<feature type="signal peptide" evidence="1">
    <location>
        <begin position="1"/>
        <end position="21"/>
    </location>
</feature>
<gene>
    <name evidence="2" type="ORF">HCU73_08020</name>
</gene>
<dbReference type="Pfam" id="PF16233">
    <property type="entry name" value="DUF4893"/>
    <property type="match status" value="1"/>
</dbReference>
<keyword evidence="3" id="KW-1185">Reference proteome</keyword>
<name>A0A7X6JZ80_9RHOB</name>
<protein>
    <submittedName>
        <fullName evidence="2">DUF4893 domain-containing protein</fullName>
    </submittedName>
</protein>
<feature type="chain" id="PRO_5030710288" evidence="1">
    <location>
        <begin position="22"/>
        <end position="197"/>
    </location>
</feature>
<proteinExistence type="predicted"/>
<sequence length="197" mass="20512">MFRALALAATLALALGPAAEAQEVTIAPGDAARLAAYDTHFGAAMAEAMAGGAPADIAALTTALAGDPIPPAGLEGDWTCRVMKLGGILPLTVYSPFRCRITRTADGGLFLEKLTGSQLTSGRIVETEDGLVYLGVGYIAGAEPITYEQYHSGAIPPSAGQVTSDVGYVEMVSPNRARVLFPAPMLESRFDILELTR</sequence>
<dbReference type="RefSeq" id="WP_210730535.1">
    <property type="nucleotide sequence ID" value="NZ_JAAZQQ010000002.1"/>
</dbReference>
<organism evidence="2 3">
    <name type="scientific">Roseicyclus persicicus</name>
    <dbReference type="NCBI Taxonomy" id="2650661"/>
    <lineage>
        <taxon>Bacteria</taxon>
        <taxon>Pseudomonadati</taxon>
        <taxon>Pseudomonadota</taxon>
        <taxon>Alphaproteobacteria</taxon>
        <taxon>Rhodobacterales</taxon>
        <taxon>Roseobacteraceae</taxon>
        <taxon>Roseicyclus</taxon>
    </lineage>
</organism>
<evidence type="ECO:0000313" key="2">
    <source>
        <dbReference type="EMBL" id="NKX44533.1"/>
    </source>
</evidence>
<evidence type="ECO:0000256" key="1">
    <source>
        <dbReference type="SAM" id="SignalP"/>
    </source>
</evidence>
<dbReference type="EMBL" id="JAAZQQ010000002">
    <property type="protein sequence ID" value="NKX44533.1"/>
    <property type="molecule type" value="Genomic_DNA"/>
</dbReference>
<keyword evidence="1" id="KW-0732">Signal</keyword>
<evidence type="ECO:0000313" key="3">
    <source>
        <dbReference type="Proteomes" id="UP000526408"/>
    </source>
</evidence>
<reference evidence="2 3" key="1">
    <citation type="submission" date="2020-04" db="EMBL/GenBank/DDBJ databases">
        <authorList>
            <person name="Yoon J."/>
        </authorList>
    </citation>
    <scope>NUCLEOTIDE SEQUENCE [LARGE SCALE GENOMIC DNA]</scope>
    <source>
        <strain evidence="2 3">KMU-115</strain>
    </source>
</reference>
<accession>A0A7X6JZ80</accession>